<dbReference type="Proteomes" id="UP001173465">
    <property type="component" value="Unassembled WGS sequence"/>
</dbReference>
<accession>A0AAW7DQT4</accession>
<keyword evidence="1" id="KW-0732">Signal</keyword>
<evidence type="ECO:0008006" key="4">
    <source>
        <dbReference type="Google" id="ProtNLM"/>
    </source>
</evidence>
<reference evidence="2" key="1">
    <citation type="submission" date="2020-06" db="EMBL/GenBank/DDBJ databases">
        <authorList>
            <person name="Dong N."/>
        </authorList>
    </citation>
    <scope>NUCLEOTIDE SEQUENCE</scope>
    <source>
        <strain evidence="2">DF46-2-2</strain>
    </source>
</reference>
<dbReference type="PROSITE" id="PS51257">
    <property type="entry name" value="PROKAR_LIPOPROTEIN"/>
    <property type="match status" value="1"/>
</dbReference>
<feature type="signal peptide" evidence="1">
    <location>
        <begin position="1"/>
        <end position="20"/>
    </location>
</feature>
<organism evidence="2 3">
    <name type="scientific">Thiopseudomonas alkaliphila</name>
    <dbReference type="NCBI Taxonomy" id="1697053"/>
    <lineage>
        <taxon>Bacteria</taxon>
        <taxon>Pseudomonadati</taxon>
        <taxon>Pseudomonadota</taxon>
        <taxon>Gammaproteobacteria</taxon>
        <taxon>Pseudomonadales</taxon>
        <taxon>Pseudomonadaceae</taxon>
        <taxon>Thiopseudomonas</taxon>
    </lineage>
</organism>
<name>A0AAW7DQT4_9GAMM</name>
<dbReference type="AlphaFoldDB" id="A0AAW7DQT4"/>
<evidence type="ECO:0000313" key="2">
    <source>
        <dbReference type="EMBL" id="MDM1696365.1"/>
    </source>
</evidence>
<feature type="chain" id="PRO_5043386745" description="Lipoprotein" evidence="1">
    <location>
        <begin position="21"/>
        <end position="111"/>
    </location>
</feature>
<comment type="caution">
    <text evidence="2">The sequence shown here is derived from an EMBL/GenBank/DDBJ whole genome shotgun (WGS) entry which is preliminary data.</text>
</comment>
<dbReference type="EMBL" id="JACANB010000003">
    <property type="protein sequence ID" value="MDM1696365.1"/>
    <property type="molecule type" value="Genomic_DNA"/>
</dbReference>
<evidence type="ECO:0000313" key="3">
    <source>
        <dbReference type="Proteomes" id="UP001173465"/>
    </source>
</evidence>
<reference evidence="2" key="2">
    <citation type="journal article" date="2022" name="Sci. Total Environ.">
        <title>Prevalence, transmission, and molecular epidemiology of tet(X)-positive bacteria among humans, animals, and environmental niches in China: An epidemiological, and genomic-based study.</title>
        <authorList>
            <person name="Dong N."/>
            <person name="Zeng Y."/>
            <person name="Cai C."/>
            <person name="Sun C."/>
            <person name="Lu J."/>
            <person name="Liu C."/>
            <person name="Zhou H."/>
            <person name="Sun Q."/>
            <person name="Shu L."/>
            <person name="Wang H."/>
            <person name="Wang Y."/>
            <person name="Wang S."/>
            <person name="Wu C."/>
            <person name="Chan E.W."/>
            <person name="Chen G."/>
            <person name="Shen Z."/>
            <person name="Chen S."/>
            <person name="Zhang R."/>
        </authorList>
    </citation>
    <scope>NUCLEOTIDE SEQUENCE</scope>
    <source>
        <strain evidence="2">DF46-2-2</strain>
    </source>
</reference>
<gene>
    <name evidence="2" type="ORF">HX099_06775</name>
</gene>
<proteinExistence type="predicted"/>
<dbReference type="RefSeq" id="WP_286593711.1">
    <property type="nucleotide sequence ID" value="NZ_JACANB010000003.1"/>
</dbReference>
<protein>
    <recommendedName>
        <fullName evidence="4">Lipoprotein</fullName>
    </recommendedName>
</protein>
<sequence length="111" mass="12092">MLNQRSLLLALLSCSGLLLSACSSEPNSRQMQQALEQELQQLNNLTTGFLGNEAKLEVLKVEKLSCHNAKPAAGYTCQIAITTKAPLLGESTKQSQVHFVQGENGNWHVLN</sequence>
<evidence type="ECO:0000256" key="1">
    <source>
        <dbReference type="SAM" id="SignalP"/>
    </source>
</evidence>